<dbReference type="AlphaFoldDB" id="A0A382BTA2"/>
<evidence type="ECO:0000259" key="6">
    <source>
        <dbReference type="Pfam" id="PF00155"/>
    </source>
</evidence>
<keyword evidence="3" id="KW-0032">Aminotransferase</keyword>
<evidence type="ECO:0000313" key="7">
    <source>
        <dbReference type="EMBL" id="SVB16437.1"/>
    </source>
</evidence>
<dbReference type="Gene3D" id="3.90.1150.10">
    <property type="entry name" value="Aspartate Aminotransferase, domain 1"/>
    <property type="match status" value="1"/>
</dbReference>
<dbReference type="GO" id="GO:0008483">
    <property type="term" value="F:transaminase activity"/>
    <property type="evidence" value="ECO:0007669"/>
    <property type="project" value="UniProtKB-KW"/>
</dbReference>
<name>A0A382BTA2_9ZZZZ</name>
<dbReference type="InterPro" id="IPR015421">
    <property type="entry name" value="PyrdxlP-dep_Trfase_major"/>
</dbReference>
<keyword evidence="4" id="KW-0808">Transferase</keyword>
<dbReference type="InterPro" id="IPR015424">
    <property type="entry name" value="PyrdxlP-dep_Trfase"/>
</dbReference>
<comment type="cofactor">
    <cofactor evidence="1">
        <name>pyridoxal 5'-phosphate</name>
        <dbReference type="ChEBI" id="CHEBI:597326"/>
    </cofactor>
</comment>
<dbReference type="PANTHER" id="PTHR46383:SF1">
    <property type="entry name" value="ASPARTATE AMINOTRANSFERASE"/>
    <property type="match status" value="1"/>
</dbReference>
<evidence type="ECO:0000256" key="5">
    <source>
        <dbReference type="ARBA" id="ARBA00022898"/>
    </source>
</evidence>
<dbReference type="GO" id="GO:0006520">
    <property type="term" value="P:amino acid metabolic process"/>
    <property type="evidence" value="ECO:0007669"/>
    <property type="project" value="InterPro"/>
</dbReference>
<dbReference type="InterPro" id="IPR015422">
    <property type="entry name" value="PyrdxlP-dep_Trfase_small"/>
</dbReference>
<dbReference type="GO" id="GO:0030170">
    <property type="term" value="F:pyridoxal phosphate binding"/>
    <property type="evidence" value="ECO:0007669"/>
    <property type="project" value="InterPro"/>
</dbReference>
<protein>
    <recommendedName>
        <fullName evidence="6">Aminotransferase class I/classII large domain-containing protein</fullName>
    </recommendedName>
</protein>
<dbReference type="EMBL" id="UINC01031038">
    <property type="protein sequence ID" value="SVB16437.1"/>
    <property type="molecule type" value="Genomic_DNA"/>
</dbReference>
<gene>
    <name evidence="7" type="ORF">METZ01_LOCUS169291</name>
</gene>
<accession>A0A382BTA2</accession>
<reference evidence="7" key="1">
    <citation type="submission" date="2018-05" db="EMBL/GenBank/DDBJ databases">
        <authorList>
            <person name="Lanie J.A."/>
            <person name="Ng W.-L."/>
            <person name="Kazmierczak K.M."/>
            <person name="Andrzejewski T.M."/>
            <person name="Davidsen T.M."/>
            <person name="Wayne K.J."/>
            <person name="Tettelin H."/>
            <person name="Glass J.I."/>
            <person name="Rusch D."/>
            <person name="Podicherti R."/>
            <person name="Tsui H.-C.T."/>
            <person name="Winkler M.E."/>
        </authorList>
    </citation>
    <scope>NUCLEOTIDE SEQUENCE</scope>
</reference>
<dbReference type="InterPro" id="IPR004839">
    <property type="entry name" value="Aminotransferase_I/II_large"/>
</dbReference>
<dbReference type="PANTHER" id="PTHR46383">
    <property type="entry name" value="ASPARTATE AMINOTRANSFERASE"/>
    <property type="match status" value="1"/>
</dbReference>
<evidence type="ECO:0000256" key="2">
    <source>
        <dbReference type="ARBA" id="ARBA00007441"/>
    </source>
</evidence>
<feature type="domain" description="Aminotransferase class I/classII large" evidence="6">
    <location>
        <begin position="25"/>
        <end position="207"/>
    </location>
</feature>
<dbReference type="InterPro" id="IPR050596">
    <property type="entry name" value="AspAT/PAT-like"/>
</dbReference>
<evidence type="ECO:0000256" key="3">
    <source>
        <dbReference type="ARBA" id="ARBA00022576"/>
    </source>
</evidence>
<dbReference type="Pfam" id="PF00155">
    <property type="entry name" value="Aminotran_1_2"/>
    <property type="match status" value="1"/>
</dbReference>
<evidence type="ECO:0000256" key="4">
    <source>
        <dbReference type="ARBA" id="ARBA00022679"/>
    </source>
</evidence>
<sequence length="217" mass="23800">MSRLGTETAFEVLAKAQKLEAQGKNIIHLEIGEPDFDTPENIVSAGQQALQDGFTSYNPSPGYGDLRDIVANEISKSRGIEASGENIVITPGGKPIMFFVIMALIERGDEVLYPNPGFPIYESMIEFCGGTAIPMKLHGDKDFNIDVEEVRKQITPNTKLMIINSPNNPCGSVIGLEELKELALLAKENDILVLSDEIYIRFLYEGSHQSIAALPDM</sequence>
<proteinExistence type="inferred from homology"/>
<dbReference type="SUPFAM" id="SSF53383">
    <property type="entry name" value="PLP-dependent transferases"/>
    <property type="match status" value="1"/>
</dbReference>
<dbReference type="CDD" id="cd00609">
    <property type="entry name" value="AAT_like"/>
    <property type="match status" value="1"/>
</dbReference>
<organism evidence="7">
    <name type="scientific">marine metagenome</name>
    <dbReference type="NCBI Taxonomy" id="408172"/>
    <lineage>
        <taxon>unclassified sequences</taxon>
        <taxon>metagenomes</taxon>
        <taxon>ecological metagenomes</taxon>
    </lineage>
</organism>
<dbReference type="Gene3D" id="3.40.640.10">
    <property type="entry name" value="Type I PLP-dependent aspartate aminotransferase-like (Major domain)"/>
    <property type="match status" value="1"/>
</dbReference>
<feature type="non-terminal residue" evidence="7">
    <location>
        <position position="1"/>
    </location>
</feature>
<evidence type="ECO:0000256" key="1">
    <source>
        <dbReference type="ARBA" id="ARBA00001933"/>
    </source>
</evidence>
<feature type="non-terminal residue" evidence="7">
    <location>
        <position position="217"/>
    </location>
</feature>
<comment type="similarity">
    <text evidence="2">Belongs to the class-I pyridoxal-phosphate-dependent aminotransferase family.</text>
</comment>
<keyword evidence="5" id="KW-0663">Pyridoxal phosphate</keyword>